<evidence type="ECO:0000313" key="2">
    <source>
        <dbReference type="EMBL" id="KPJ08704.1"/>
    </source>
</evidence>
<dbReference type="Proteomes" id="UP000053240">
    <property type="component" value="Unassembled WGS sequence"/>
</dbReference>
<gene>
    <name evidence="2" type="ORF">RR48_06192</name>
</gene>
<evidence type="ECO:0000256" key="1">
    <source>
        <dbReference type="SAM" id="SignalP"/>
    </source>
</evidence>
<sequence length="144" mass="14367">MKLSVVIFLLAGCALSLAVEHGPLLTALQPRDQAQPTGVSHVRDKRHLGLLGVGALGAGVIGAGALGLGAGIIGAKAVGAGLVGGALASGALYGHGRSYGGYGGYYGGGYRGYGGYGGYGYGGYGHGYRSYYPSSGYYVSDPWC</sequence>
<dbReference type="InParanoid" id="A0A194QTR5"/>
<feature type="signal peptide" evidence="1">
    <location>
        <begin position="1"/>
        <end position="18"/>
    </location>
</feature>
<keyword evidence="1" id="KW-0732">Signal</keyword>
<dbReference type="KEGG" id="pmac:106717613"/>
<organism evidence="2 3">
    <name type="scientific">Papilio machaon</name>
    <name type="common">Old World swallowtail butterfly</name>
    <dbReference type="NCBI Taxonomy" id="76193"/>
    <lineage>
        <taxon>Eukaryota</taxon>
        <taxon>Metazoa</taxon>
        <taxon>Ecdysozoa</taxon>
        <taxon>Arthropoda</taxon>
        <taxon>Hexapoda</taxon>
        <taxon>Insecta</taxon>
        <taxon>Pterygota</taxon>
        <taxon>Neoptera</taxon>
        <taxon>Endopterygota</taxon>
        <taxon>Lepidoptera</taxon>
        <taxon>Glossata</taxon>
        <taxon>Ditrysia</taxon>
        <taxon>Papilionoidea</taxon>
        <taxon>Papilionidae</taxon>
        <taxon>Papilioninae</taxon>
        <taxon>Papilio</taxon>
    </lineage>
</organism>
<feature type="chain" id="PRO_5008264619" description="Cuticular protein" evidence="1">
    <location>
        <begin position="19"/>
        <end position="144"/>
    </location>
</feature>
<name>A0A194QTR5_PAPMA</name>
<dbReference type="OrthoDB" id="7490273at2759"/>
<evidence type="ECO:0000313" key="3">
    <source>
        <dbReference type="Proteomes" id="UP000053240"/>
    </source>
</evidence>
<dbReference type="AlphaFoldDB" id="A0A194QTR5"/>
<keyword evidence="3" id="KW-1185">Reference proteome</keyword>
<reference evidence="2 3" key="1">
    <citation type="journal article" date="2015" name="Nat. Commun.">
        <title>Outbred genome sequencing and CRISPR/Cas9 gene editing in butterflies.</title>
        <authorList>
            <person name="Li X."/>
            <person name="Fan D."/>
            <person name="Zhang W."/>
            <person name="Liu G."/>
            <person name="Zhang L."/>
            <person name="Zhao L."/>
            <person name="Fang X."/>
            <person name="Chen L."/>
            <person name="Dong Y."/>
            <person name="Chen Y."/>
            <person name="Ding Y."/>
            <person name="Zhao R."/>
            <person name="Feng M."/>
            <person name="Zhu Y."/>
            <person name="Feng Y."/>
            <person name="Jiang X."/>
            <person name="Zhu D."/>
            <person name="Xiang H."/>
            <person name="Feng X."/>
            <person name="Li S."/>
            <person name="Wang J."/>
            <person name="Zhang G."/>
            <person name="Kronforst M.R."/>
            <person name="Wang W."/>
        </authorList>
    </citation>
    <scope>NUCLEOTIDE SEQUENCE [LARGE SCALE GENOMIC DNA]</scope>
    <source>
        <strain evidence="2">Ya'a_city_454_Pm</strain>
        <tissue evidence="2">Whole body</tissue>
    </source>
</reference>
<protein>
    <recommendedName>
        <fullName evidence="4">Cuticular protein</fullName>
    </recommendedName>
</protein>
<proteinExistence type="predicted"/>
<accession>A0A194QTR5</accession>
<evidence type="ECO:0008006" key="4">
    <source>
        <dbReference type="Google" id="ProtNLM"/>
    </source>
</evidence>
<dbReference type="EMBL" id="KQ461150">
    <property type="protein sequence ID" value="KPJ08704.1"/>
    <property type="molecule type" value="Genomic_DNA"/>
</dbReference>